<sequence length="231" mass="25517">EGYEGNFGKQTYTVDNTPYEYGSDMHYASNTFTTEGNSMIPFNAKYLRTLGSKTITFYDIRMINWFYKCNAKCNGLATTAKCKNAGAPNPRNCATCICPFGYGGTLCEKRKVGCGGTLTATTKWKTRTVTLGDATVTTVRATFAMCNDWITAPKGKTIQIRVTALKNVRCKGGCVTSAIEPKVLVDKAMTSPRICCPEQLNQIHASKINPTPVVTYNLQLTSTFTYQFRYV</sequence>
<evidence type="ECO:0000313" key="7">
    <source>
        <dbReference type="Proteomes" id="UP000230423"/>
    </source>
</evidence>
<name>A0A2G9TUU5_TELCI</name>
<dbReference type="GO" id="GO:0004222">
    <property type="term" value="F:metalloendopeptidase activity"/>
    <property type="evidence" value="ECO:0007669"/>
    <property type="project" value="InterPro"/>
</dbReference>
<evidence type="ECO:0000259" key="5">
    <source>
        <dbReference type="PROSITE" id="PS51864"/>
    </source>
</evidence>
<evidence type="ECO:0000256" key="1">
    <source>
        <dbReference type="ARBA" id="ARBA00022723"/>
    </source>
</evidence>
<dbReference type="PANTHER" id="PTHR10127">
    <property type="entry name" value="DISCOIDIN, CUB, EGF, LAMININ , AND ZINC METALLOPROTEASE DOMAIN CONTAINING"/>
    <property type="match status" value="1"/>
</dbReference>
<keyword evidence="3" id="KW-0482">Metalloprotease</keyword>
<keyword evidence="7" id="KW-1185">Reference proteome</keyword>
<keyword evidence="3" id="KW-0645">Protease</keyword>
<dbReference type="Proteomes" id="UP000230423">
    <property type="component" value="Unassembled WGS sequence"/>
</dbReference>
<dbReference type="InterPro" id="IPR001506">
    <property type="entry name" value="Peptidase_M12A"/>
</dbReference>
<evidence type="ECO:0000256" key="3">
    <source>
        <dbReference type="ARBA" id="ARBA00023049"/>
    </source>
</evidence>
<evidence type="ECO:0000256" key="4">
    <source>
        <dbReference type="PROSITE-ProRule" id="PRU01211"/>
    </source>
</evidence>
<comment type="caution">
    <text evidence="4">Lacks conserved residue(s) required for the propagation of feature annotation.</text>
</comment>
<feature type="active site" evidence="4">
    <location>
        <position position="1"/>
    </location>
</feature>
<dbReference type="InterPro" id="IPR000742">
    <property type="entry name" value="EGF"/>
</dbReference>
<organism evidence="6 7">
    <name type="scientific">Teladorsagia circumcincta</name>
    <name type="common">Brown stomach worm</name>
    <name type="synonym">Ostertagia circumcincta</name>
    <dbReference type="NCBI Taxonomy" id="45464"/>
    <lineage>
        <taxon>Eukaryota</taxon>
        <taxon>Metazoa</taxon>
        <taxon>Ecdysozoa</taxon>
        <taxon>Nematoda</taxon>
        <taxon>Chromadorea</taxon>
        <taxon>Rhabditida</taxon>
        <taxon>Rhabditina</taxon>
        <taxon>Rhabditomorpha</taxon>
        <taxon>Strongyloidea</taxon>
        <taxon>Trichostrongylidae</taxon>
        <taxon>Teladorsagia</taxon>
    </lineage>
</organism>
<evidence type="ECO:0000313" key="6">
    <source>
        <dbReference type="EMBL" id="PIO61791.1"/>
    </source>
</evidence>
<accession>A0A2G9TUU5</accession>
<dbReference type="PROSITE" id="PS51864">
    <property type="entry name" value="ASTACIN"/>
    <property type="match status" value="1"/>
</dbReference>
<dbReference type="PANTHER" id="PTHR10127:SF831">
    <property type="entry name" value="ZINC METALLOPROTEINASE NAS-37"/>
    <property type="match status" value="1"/>
</dbReference>
<keyword evidence="1" id="KW-0479">Metal-binding</keyword>
<keyword evidence="2" id="KW-0862">Zinc</keyword>
<dbReference type="EMBL" id="KZ353000">
    <property type="protein sequence ID" value="PIO61791.1"/>
    <property type="molecule type" value="Genomic_DNA"/>
</dbReference>
<dbReference type="GO" id="GO:0046872">
    <property type="term" value="F:metal ion binding"/>
    <property type="evidence" value="ECO:0007669"/>
    <property type="project" value="UniProtKB-KW"/>
</dbReference>
<feature type="domain" description="Peptidase M12A" evidence="5">
    <location>
        <begin position="1"/>
        <end position="70"/>
    </location>
</feature>
<evidence type="ECO:0000256" key="2">
    <source>
        <dbReference type="ARBA" id="ARBA00022833"/>
    </source>
</evidence>
<dbReference type="Gene3D" id="3.40.390.10">
    <property type="entry name" value="Collagenase (Catalytic Domain)"/>
    <property type="match status" value="1"/>
</dbReference>
<dbReference type="AlphaFoldDB" id="A0A2G9TUU5"/>
<dbReference type="SUPFAM" id="SSF55486">
    <property type="entry name" value="Metalloproteases ('zincins'), catalytic domain"/>
    <property type="match status" value="1"/>
</dbReference>
<feature type="non-terminal residue" evidence="6">
    <location>
        <position position="1"/>
    </location>
</feature>
<proteinExistence type="predicted"/>
<dbReference type="PROSITE" id="PS01186">
    <property type="entry name" value="EGF_2"/>
    <property type="match status" value="1"/>
</dbReference>
<dbReference type="InterPro" id="IPR024079">
    <property type="entry name" value="MetalloPept_cat_dom_sf"/>
</dbReference>
<reference evidence="6 7" key="1">
    <citation type="submission" date="2015-09" db="EMBL/GenBank/DDBJ databases">
        <title>Draft genome of the parasitic nematode Teladorsagia circumcincta isolate WARC Sus (inbred).</title>
        <authorList>
            <person name="Mitreva M."/>
        </authorList>
    </citation>
    <scope>NUCLEOTIDE SEQUENCE [LARGE SCALE GENOMIC DNA]</scope>
    <source>
        <strain evidence="6 7">S</strain>
    </source>
</reference>
<dbReference type="Pfam" id="PF01400">
    <property type="entry name" value="Astacin"/>
    <property type="match status" value="1"/>
</dbReference>
<protein>
    <recommendedName>
        <fullName evidence="5">Peptidase M12A domain-containing protein</fullName>
    </recommendedName>
</protein>
<keyword evidence="3" id="KW-0378">Hydrolase</keyword>
<dbReference type="OrthoDB" id="5853072at2759"/>
<gene>
    <name evidence="6" type="ORF">TELCIR_16673</name>
</gene>
<dbReference type="GO" id="GO:0006508">
    <property type="term" value="P:proteolysis"/>
    <property type="evidence" value="ECO:0007669"/>
    <property type="project" value="InterPro"/>
</dbReference>